<name>A0AAV4STI8_9ARAC</name>
<dbReference type="Proteomes" id="UP001054837">
    <property type="component" value="Unassembled WGS sequence"/>
</dbReference>
<sequence>MNVASKRHYVRQMAHFYGASLIIIAKSAKSTRLIVWQENGPAIDTPQGTPCHLLHATSVIKRLARPLMGYQRFGSMVLQNPRGITACRGLPQGIRAGPILLLARFALRSPTGPIDLCCSGNRGVAQVWMG</sequence>
<protein>
    <submittedName>
        <fullName evidence="1">Uncharacterized protein</fullName>
    </submittedName>
</protein>
<accession>A0AAV4STI8</accession>
<evidence type="ECO:0000313" key="2">
    <source>
        <dbReference type="Proteomes" id="UP001054837"/>
    </source>
</evidence>
<organism evidence="1 2">
    <name type="scientific">Caerostris darwini</name>
    <dbReference type="NCBI Taxonomy" id="1538125"/>
    <lineage>
        <taxon>Eukaryota</taxon>
        <taxon>Metazoa</taxon>
        <taxon>Ecdysozoa</taxon>
        <taxon>Arthropoda</taxon>
        <taxon>Chelicerata</taxon>
        <taxon>Arachnida</taxon>
        <taxon>Araneae</taxon>
        <taxon>Araneomorphae</taxon>
        <taxon>Entelegynae</taxon>
        <taxon>Araneoidea</taxon>
        <taxon>Araneidae</taxon>
        <taxon>Caerostris</taxon>
    </lineage>
</organism>
<dbReference type="EMBL" id="BPLQ01008198">
    <property type="protein sequence ID" value="GIY35747.1"/>
    <property type="molecule type" value="Genomic_DNA"/>
</dbReference>
<keyword evidence="2" id="KW-1185">Reference proteome</keyword>
<proteinExistence type="predicted"/>
<dbReference type="AlphaFoldDB" id="A0AAV4STI8"/>
<reference evidence="1 2" key="1">
    <citation type="submission" date="2021-06" db="EMBL/GenBank/DDBJ databases">
        <title>Caerostris darwini draft genome.</title>
        <authorList>
            <person name="Kono N."/>
            <person name="Arakawa K."/>
        </authorList>
    </citation>
    <scope>NUCLEOTIDE SEQUENCE [LARGE SCALE GENOMIC DNA]</scope>
</reference>
<comment type="caution">
    <text evidence="1">The sequence shown here is derived from an EMBL/GenBank/DDBJ whole genome shotgun (WGS) entry which is preliminary data.</text>
</comment>
<evidence type="ECO:0000313" key="1">
    <source>
        <dbReference type="EMBL" id="GIY35747.1"/>
    </source>
</evidence>
<gene>
    <name evidence="1" type="ORF">CDAR_27671</name>
</gene>